<name>A0A084W160_ANOSI</name>
<sequence length="230" mass="24970">MSTESECDLIARKNDCPKPIGSDHLAVCLTFVAHHTSGFAGRDPNAGRRFKCQARPTKAIAARGATKSWDRINKPFGQPWATARALVVQYYLTAAPWANPLVTKAFANGVHKILAILQVRVCAGGIRWVSFFPRRASRPAGSPLLARTEPSSEKVNAHSLRRTAPFVKPVTHACAKFKSINEVASAGGGDENRDGGAKGKTKTKPKWHDSERRSRASAPRLSKQIALPIV</sequence>
<evidence type="ECO:0000313" key="2">
    <source>
        <dbReference type="EMBL" id="KFB43954.1"/>
    </source>
</evidence>
<feature type="region of interest" description="Disordered" evidence="1">
    <location>
        <begin position="185"/>
        <end position="230"/>
    </location>
</feature>
<dbReference type="EMBL" id="KE525264">
    <property type="protein sequence ID" value="KFB43954.1"/>
    <property type="molecule type" value="Genomic_DNA"/>
</dbReference>
<dbReference type="EnsemblMetazoa" id="ASIC011782-RA">
    <property type="protein sequence ID" value="ASIC011782-PA"/>
    <property type="gene ID" value="ASIC011782"/>
</dbReference>
<evidence type="ECO:0000313" key="4">
    <source>
        <dbReference type="Proteomes" id="UP000030765"/>
    </source>
</evidence>
<evidence type="ECO:0000313" key="3">
    <source>
        <dbReference type="EnsemblMetazoa" id="ASIC011782-PA"/>
    </source>
</evidence>
<dbReference type="Proteomes" id="UP000030765">
    <property type="component" value="Unassembled WGS sequence"/>
</dbReference>
<dbReference type="AlphaFoldDB" id="A0A084W160"/>
<organism evidence="2">
    <name type="scientific">Anopheles sinensis</name>
    <name type="common">Mosquito</name>
    <dbReference type="NCBI Taxonomy" id="74873"/>
    <lineage>
        <taxon>Eukaryota</taxon>
        <taxon>Metazoa</taxon>
        <taxon>Ecdysozoa</taxon>
        <taxon>Arthropoda</taxon>
        <taxon>Hexapoda</taxon>
        <taxon>Insecta</taxon>
        <taxon>Pterygota</taxon>
        <taxon>Neoptera</taxon>
        <taxon>Endopterygota</taxon>
        <taxon>Diptera</taxon>
        <taxon>Nematocera</taxon>
        <taxon>Culicoidea</taxon>
        <taxon>Culicidae</taxon>
        <taxon>Anophelinae</taxon>
        <taxon>Anopheles</taxon>
    </lineage>
</organism>
<dbReference type="VEuPathDB" id="VectorBase:ASIC011782"/>
<protein>
    <submittedName>
        <fullName evidence="2 3">Protein SCARECROW-like protein</fullName>
    </submittedName>
</protein>
<keyword evidence="4" id="KW-1185">Reference proteome</keyword>
<reference evidence="3" key="2">
    <citation type="submission" date="2020-05" db="UniProtKB">
        <authorList>
            <consortium name="EnsemblMetazoa"/>
        </authorList>
    </citation>
    <scope>IDENTIFICATION</scope>
</reference>
<accession>A0A084W160</accession>
<evidence type="ECO:0000256" key="1">
    <source>
        <dbReference type="SAM" id="MobiDB-lite"/>
    </source>
</evidence>
<dbReference type="EMBL" id="ATLV01019208">
    <property type="status" value="NOT_ANNOTATED_CDS"/>
    <property type="molecule type" value="Genomic_DNA"/>
</dbReference>
<gene>
    <name evidence="2" type="ORF">ZHAS_00011782</name>
</gene>
<proteinExistence type="predicted"/>
<reference evidence="2 4" key="1">
    <citation type="journal article" date="2014" name="BMC Genomics">
        <title>Genome sequence of Anopheles sinensis provides insight into genetics basis of mosquito competence for malaria parasites.</title>
        <authorList>
            <person name="Zhou D."/>
            <person name="Zhang D."/>
            <person name="Ding G."/>
            <person name="Shi L."/>
            <person name="Hou Q."/>
            <person name="Ye Y."/>
            <person name="Xu Y."/>
            <person name="Zhou H."/>
            <person name="Xiong C."/>
            <person name="Li S."/>
            <person name="Yu J."/>
            <person name="Hong S."/>
            <person name="Yu X."/>
            <person name="Zou P."/>
            <person name="Chen C."/>
            <person name="Chang X."/>
            <person name="Wang W."/>
            <person name="Lv Y."/>
            <person name="Sun Y."/>
            <person name="Ma L."/>
            <person name="Shen B."/>
            <person name="Zhu C."/>
        </authorList>
    </citation>
    <scope>NUCLEOTIDE SEQUENCE [LARGE SCALE GENOMIC DNA]</scope>
</reference>